<feature type="active site" description="Proton acceptor" evidence="7">
    <location>
        <position position="266"/>
    </location>
</feature>
<dbReference type="UniPathway" id="UPA01057">
    <property type="reaction ID" value="UER00165"/>
</dbReference>
<dbReference type="GO" id="GO:0016854">
    <property type="term" value="F:racemase and epimerase activity"/>
    <property type="evidence" value="ECO:0007669"/>
    <property type="project" value="UniProtKB-ARBA"/>
</dbReference>
<feature type="domain" description="Mandelate racemase/muconate lactonizing enzyme C-terminal" evidence="8">
    <location>
        <begin position="146"/>
        <end position="238"/>
    </location>
</feature>
<comment type="catalytic activity">
    <reaction evidence="7">
        <text>(1R,6R)-6-hydroxy-2-succinyl-cyclohexa-2,4-diene-1-carboxylate = 2-succinylbenzoate + H2O</text>
        <dbReference type="Rhea" id="RHEA:10196"/>
        <dbReference type="ChEBI" id="CHEBI:15377"/>
        <dbReference type="ChEBI" id="CHEBI:18325"/>
        <dbReference type="ChEBI" id="CHEBI:58689"/>
        <dbReference type="EC" id="4.2.1.113"/>
    </reaction>
</comment>
<dbReference type="InterPro" id="IPR029017">
    <property type="entry name" value="Enolase-like_N"/>
</dbReference>
<comment type="pathway">
    <text evidence="7">Quinol/quinone metabolism; menaquinone biosynthesis.</text>
</comment>
<feature type="binding site" evidence="7">
    <location>
        <position position="192"/>
    </location>
    <ligand>
        <name>Mg(2+)</name>
        <dbReference type="ChEBI" id="CHEBI:18420"/>
    </ligand>
</feature>
<evidence type="ECO:0000256" key="5">
    <source>
        <dbReference type="ARBA" id="ARBA00023239"/>
    </source>
</evidence>
<evidence type="ECO:0000256" key="3">
    <source>
        <dbReference type="ARBA" id="ARBA00022723"/>
    </source>
</evidence>
<evidence type="ECO:0000313" key="11">
    <source>
        <dbReference type="Proteomes" id="UP000287296"/>
    </source>
</evidence>
<dbReference type="UniPathway" id="UPA00079"/>
<dbReference type="Proteomes" id="UP000287296">
    <property type="component" value="Unassembled WGS sequence"/>
</dbReference>
<dbReference type="SUPFAM" id="SSF51604">
    <property type="entry name" value="Enolase C-terminal domain-like"/>
    <property type="match status" value="1"/>
</dbReference>
<organism evidence="10 11">
    <name type="scientific">Siminovitchia terrae</name>
    <name type="common">Bacillus terrae</name>
    <dbReference type="NCBI Taxonomy" id="1914933"/>
    <lineage>
        <taxon>Bacteria</taxon>
        <taxon>Bacillati</taxon>
        <taxon>Bacillota</taxon>
        <taxon>Bacilli</taxon>
        <taxon>Bacillales</taxon>
        <taxon>Bacillaceae</taxon>
        <taxon>Siminovitchia</taxon>
    </lineage>
</organism>
<dbReference type="PANTHER" id="PTHR48073:SF5">
    <property type="entry name" value="O-SUCCINYLBENZOATE SYNTHASE"/>
    <property type="match status" value="1"/>
</dbReference>
<protein>
    <recommendedName>
        <fullName evidence="6 7">o-succinylbenzoate synthase</fullName>
        <shortName evidence="7">OSB synthase</shortName>
        <shortName evidence="7">OSBS</shortName>
        <ecNumber evidence="6 7">4.2.1.113</ecNumber>
    </recommendedName>
    <alternativeName>
        <fullName evidence="7">4-(2'-carboxyphenyl)-4-oxybutyric acid synthase</fullName>
    </alternativeName>
    <alternativeName>
        <fullName evidence="7">o-succinylbenzoic acid synthase</fullName>
    </alternativeName>
</protein>
<dbReference type="NCBIfam" id="TIGR01928">
    <property type="entry name" value="menC_lowGC_arch"/>
    <property type="match status" value="1"/>
</dbReference>
<dbReference type="AlphaFoldDB" id="A0A429XCJ4"/>
<comment type="cofactor">
    <cofactor evidence="1 7">
        <name>a divalent metal cation</name>
        <dbReference type="ChEBI" id="CHEBI:60240"/>
    </cofactor>
</comment>
<dbReference type="RefSeq" id="WP_120114754.1">
    <property type="nucleotide sequence ID" value="NZ_BORI01000005.1"/>
</dbReference>
<evidence type="ECO:0000256" key="4">
    <source>
        <dbReference type="ARBA" id="ARBA00022842"/>
    </source>
</evidence>
<comment type="pathway">
    <text evidence="7">Quinol/quinone metabolism; 1,4-dihydroxy-2-naphthoate biosynthesis; 1,4-dihydroxy-2-naphthoate from chorismate: step 4/7.</text>
</comment>
<comment type="caution">
    <text evidence="10">The sequence shown here is derived from an EMBL/GenBank/DDBJ whole genome shotgun (WGS) entry which is preliminary data.</text>
</comment>
<dbReference type="EMBL" id="BORJ01000010">
    <property type="protein sequence ID" value="GIN97706.1"/>
    <property type="molecule type" value="Genomic_DNA"/>
</dbReference>
<keyword evidence="3 7" id="KW-0479">Metal-binding</keyword>
<sequence>MKPVKIKEVVLHTVKMRLIAPFTTSFGTFQEKHVCLVEAIDESGISGWGETTTSDEPYYNEETTHTAVYMLKDFLIPRIIHKTIKHPLDVHDMLTFVRRNQIAKSAIETAIWDVFAKKNNLPLSELIGGMKTEIEVGKSIGIQESPEKLVEKVGEYVEEGFQKIKVKIAPGADLDYIEAVRKAFPDAPLMADANSAYTLNDIEHLKKLDQYNLMMIEQPLAHDDIIDHATLQKEIQTPVCLDESIHSFEDARKALQLGSCQIINIKIGRVGGLGESIRIHDLCRDNGVPVWCGGMLETGIGRAHNIALTSLSNFTIPGDTAPSSHYWDEDIIKPEVTMDLGIIQVQSGPGIGFEVNREKLERLTVEKERITTAETLHPIP</sequence>
<evidence type="ECO:0000313" key="10">
    <source>
        <dbReference type="EMBL" id="RST61062.1"/>
    </source>
</evidence>
<feature type="binding site" evidence="7">
    <location>
        <position position="217"/>
    </location>
    <ligand>
        <name>Mg(2+)</name>
        <dbReference type="ChEBI" id="CHEBI:18420"/>
    </ligand>
</feature>
<evidence type="ECO:0000256" key="1">
    <source>
        <dbReference type="ARBA" id="ARBA00001968"/>
    </source>
</evidence>
<dbReference type="SMART" id="SM00922">
    <property type="entry name" value="MR_MLE"/>
    <property type="match status" value="1"/>
</dbReference>
<accession>A0A429XCJ4</accession>
<comment type="function">
    <text evidence="7">Converts 2-succinyl-6-hydroxy-2,4-cyclohexadiene-1-carboxylate (SHCHC) to 2-succinylbenzoate (OSB).</text>
</comment>
<dbReference type="SFLD" id="SFLDF00009">
    <property type="entry name" value="o-succinylbenzoate_synthase"/>
    <property type="match status" value="1"/>
</dbReference>
<dbReference type="SFLD" id="SFLDS00001">
    <property type="entry name" value="Enolase"/>
    <property type="match status" value="1"/>
</dbReference>
<dbReference type="InterPro" id="IPR013341">
    <property type="entry name" value="Mandelate_racemase_N_dom"/>
</dbReference>
<keyword evidence="4 7" id="KW-0460">Magnesium</keyword>
<keyword evidence="12" id="KW-1185">Reference proteome</keyword>
<dbReference type="Gene3D" id="3.20.20.120">
    <property type="entry name" value="Enolase-like C-terminal domain"/>
    <property type="match status" value="1"/>
</dbReference>
<name>A0A429XCJ4_SIMTE</name>
<dbReference type="GO" id="GO:0000287">
    <property type="term" value="F:magnesium ion binding"/>
    <property type="evidence" value="ECO:0007669"/>
    <property type="project" value="UniProtKB-UniRule"/>
</dbReference>
<evidence type="ECO:0000259" key="8">
    <source>
        <dbReference type="SMART" id="SM00922"/>
    </source>
</evidence>
<dbReference type="OrthoDB" id="9774531at2"/>
<evidence type="ECO:0000256" key="6">
    <source>
        <dbReference type="ARBA" id="ARBA00029491"/>
    </source>
</evidence>
<dbReference type="InterPro" id="IPR029065">
    <property type="entry name" value="Enolase_C-like"/>
</dbReference>
<evidence type="ECO:0000256" key="2">
    <source>
        <dbReference type="ARBA" id="ARBA00022428"/>
    </source>
</evidence>
<gene>
    <name evidence="7 10" type="primary">menC</name>
    <name evidence="9" type="synonym">menC_1</name>
    <name evidence="10" type="ORF">D5F11_003135</name>
    <name evidence="9" type="ORF">J6TS1_35760</name>
</gene>
<keyword evidence="2 7" id="KW-0474">Menaquinone biosynthesis</keyword>
<dbReference type="Pfam" id="PF02746">
    <property type="entry name" value="MR_MLE_N"/>
    <property type="match status" value="1"/>
</dbReference>
<dbReference type="SUPFAM" id="SSF54826">
    <property type="entry name" value="Enolase N-terminal domain-like"/>
    <property type="match status" value="1"/>
</dbReference>
<feature type="active site" description="Proton donor" evidence="7">
    <location>
        <position position="167"/>
    </location>
</feature>
<dbReference type="EMBL" id="QYTW02000002">
    <property type="protein sequence ID" value="RST61062.1"/>
    <property type="molecule type" value="Genomic_DNA"/>
</dbReference>
<evidence type="ECO:0000313" key="9">
    <source>
        <dbReference type="EMBL" id="GIN97706.1"/>
    </source>
</evidence>
<dbReference type="GO" id="GO:0043748">
    <property type="term" value="F:O-succinylbenzoate synthase activity"/>
    <property type="evidence" value="ECO:0007669"/>
    <property type="project" value="UniProtKB-EC"/>
</dbReference>
<dbReference type="HAMAP" id="MF_01933">
    <property type="entry name" value="MenC_2"/>
    <property type="match status" value="1"/>
</dbReference>
<feature type="binding site" evidence="7">
    <location>
        <position position="242"/>
    </location>
    <ligand>
        <name>Mg(2+)</name>
        <dbReference type="ChEBI" id="CHEBI:18420"/>
    </ligand>
</feature>
<proteinExistence type="inferred from homology"/>
<keyword evidence="5 7" id="KW-0456">Lyase</keyword>
<evidence type="ECO:0000313" key="12">
    <source>
        <dbReference type="Proteomes" id="UP000680670"/>
    </source>
</evidence>
<dbReference type="PANTHER" id="PTHR48073">
    <property type="entry name" value="O-SUCCINYLBENZOATE SYNTHASE-RELATED"/>
    <property type="match status" value="1"/>
</dbReference>
<dbReference type="InterPro" id="IPR010197">
    <property type="entry name" value="OSBS/NAAAR"/>
</dbReference>
<dbReference type="EC" id="4.2.1.113" evidence="6 7"/>
<reference evidence="10 11" key="1">
    <citation type="submission" date="2018-12" db="EMBL/GenBank/DDBJ databases">
        <authorList>
            <person name="Sun L."/>
            <person name="Chen Z."/>
        </authorList>
    </citation>
    <scope>NUCLEOTIDE SEQUENCE [LARGE SCALE GENOMIC DNA]</scope>
    <source>
        <strain evidence="10 11">LMG 29736</strain>
    </source>
</reference>
<dbReference type="InterPro" id="IPR036849">
    <property type="entry name" value="Enolase-like_C_sf"/>
</dbReference>
<reference evidence="9 12" key="2">
    <citation type="submission" date="2021-03" db="EMBL/GenBank/DDBJ databases">
        <title>Antimicrobial resistance genes in bacteria isolated from Japanese honey, and their potential for conferring macrolide and lincosamide resistance in the American foulbrood pathogen Paenibacillus larvae.</title>
        <authorList>
            <person name="Okamoto M."/>
            <person name="Kumagai M."/>
            <person name="Kanamori H."/>
            <person name="Takamatsu D."/>
        </authorList>
    </citation>
    <scope>NUCLEOTIDE SEQUENCE [LARGE SCALE GENOMIC DNA]</scope>
    <source>
        <strain evidence="9 12">J6TS1</strain>
    </source>
</reference>
<dbReference type="InterPro" id="IPR047585">
    <property type="entry name" value="MenC"/>
</dbReference>
<dbReference type="GO" id="GO:0009234">
    <property type="term" value="P:menaquinone biosynthetic process"/>
    <property type="evidence" value="ECO:0007669"/>
    <property type="project" value="UniProtKB-UniRule"/>
</dbReference>
<dbReference type="Pfam" id="PF13378">
    <property type="entry name" value="MR_MLE_C"/>
    <property type="match status" value="1"/>
</dbReference>
<dbReference type="InterPro" id="IPR013342">
    <property type="entry name" value="Mandelate_racemase_C"/>
</dbReference>
<dbReference type="Proteomes" id="UP000680670">
    <property type="component" value="Unassembled WGS sequence"/>
</dbReference>
<dbReference type="CDD" id="cd03317">
    <property type="entry name" value="NAAAR"/>
    <property type="match status" value="1"/>
</dbReference>
<comment type="similarity">
    <text evidence="7">Belongs to the mandelate racemase/muconate lactonizing enzyme family. MenC type 2 subfamily.</text>
</comment>
<dbReference type="SFLD" id="SFLDG00180">
    <property type="entry name" value="muconate_cycloisomerase"/>
    <property type="match status" value="1"/>
</dbReference>
<dbReference type="Gene3D" id="3.30.390.10">
    <property type="entry name" value="Enolase-like, N-terminal domain"/>
    <property type="match status" value="1"/>
</dbReference>
<evidence type="ECO:0000256" key="7">
    <source>
        <dbReference type="HAMAP-Rule" id="MF_01933"/>
    </source>
</evidence>